<feature type="non-terminal residue" evidence="5">
    <location>
        <position position="1"/>
    </location>
</feature>
<name>A0A9N9IR29_FUNMO</name>
<accession>A0A9N9IR29</accession>
<evidence type="ECO:0000256" key="3">
    <source>
        <dbReference type="ARBA" id="ARBA00023054"/>
    </source>
</evidence>
<comment type="caution">
    <text evidence="5">The sequence shown here is derived from an EMBL/GenBank/DDBJ whole genome shotgun (WGS) entry which is preliminary data.</text>
</comment>
<evidence type="ECO:0000259" key="4">
    <source>
        <dbReference type="Pfam" id="PF19047"/>
    </source>
</evidence>
<dbReference type="InterPro" id="IPR043936">
    <property type="entry name" value="HOOK_N"/>
</dbReference>
<gene>
    <name evidence="5" type="ORF">FMOSSE_LOCUS16489</name>
</gene>
<keyword evidence="3" id="KW-0175">Coiled coil</keyword>
<dbReference type="InterPro" id="IPR036872">
    <property type="entry name" value="CH_dom_sf"/>
</dbReference>
<evidence type="ECO:0000256" key="1">
    <source>
        <dbReference type="ARBA" id="ARBA00004496"/>
    </source>
</evidence>
<evidence type="ECO:0000313" key="5">
    <source>
        <dbReference type="EMBL" id="CAG8747853.1"/>
    </source>
</evidence>
<dbReference type="GO" id="GO:0051959">
    <property type="term" value="F:dynein light intermediate chain binding"/>
    <property type="evidence" value="ECO:0007669"/>
    <property type="project" value="TreeGrafter"/>
</dbReference>
<dbReference type="PANTHER" id="PTHR18947">
    <property type="entry name" value="HOOK PROTEINS"/>
    <property type="match status" value="1"/>
</dbReference>
<dbReference type="GO" id="GO:0005815">
    <property type="term" value="C:microtubule organizing center"/>
    <property type="evidence" value="ECO:0007669"/>
    <property type="project" value="TreeGrafter"/>
</dbReference>
<dbReference type="GO" id="GO:0031122">
    <property type="term" value="P:cytoplasmic microtubule organization"/>
    <property type="evidence" value="ECO:0007669"/>
    <property type="project" value="TreeGrafter"/>
</dbReference>
<keyword evidence="6" id="KW-1185">Reference proteome</keyword>
<dbReference type="CDD" id="cd22211">
    <property type="entry name" value="HkD_SF"/>
    <property type="match status" value="1"/>
</dbReference>
<dbReference type="AlphaFoldDB" id="A0A9N9IR29"/>
<proteinExistence type="predicted"/>
<dbReference type="Gene3D" id="1.10.418.10">
    <property type="entry name" value="Calponin-like domain"/>
    <property type="match status" value="1"/>
</dbReference>
<dbReference type="GO" id="GO:0008017">
    <property type="term" value="F:microtubule binding"/>
    <property type="evidence" value="ECO:0007669"/>
    <property type="project" value="TreeGrafter"/>
</dbReference>
<keyword evidence="2" id="KW-0963">Cytoplasm</keyword>
<feature type="domain" description="HOOK N-terminal" evidence="4">
    <location>
        <begin position="11"/>
        <end position="102"/>
    </location>
</feature>
<comment type="subcellular location">
    <subcellularLocation>
        <location evidence="1">Cytoplasm</location>
    </subcellularLocation>
</comment>
<dbReference type="PANTHER" id="PTHR18947:SF28">
    <property type="entry name" value="GIRDIN, ISOFORM A"/>
    <property type="match status" value="1"/>
</dbReference>
<sequence>DSKWFKLSSGEAREDNWVNNFNKLRRLVLLLTRYYEDILGLPAKKLESPDPRAIAKDGNLVETMKLYSLIVTLAVNHVNKAAYIEKITHLNAKSQQGLMFSIERVMNRLGETTVEAPPKKSSSIN</sequence>
<dbReference type="Proteomes" id="UP000789375">
    <property type="component" value="Unassembled WGS sequence"/>
</dbReference>
<evidence type="ECO:0000256" key="2">
    <source>
        <dbReference type="ARBA" id="ARBA00022490"/>
    </source>
</evidence>
<dbReference type="EMBL" id="CAJVPP010023651">
    <property type="protein sequence ID" value="CAG8747853.1"/>
    <property type="molecule type" value="Genomic_DNA"/>
</dbReference>
<evidence type="ECO:0000313" key="6">
    <source>
        <dbReference type="Proteomes" id="UP000789375"/>
    </source>
</evidence>
<organism evidence="5 6">
    <name type="scientific">Funneliformis mosseae</name>
    <name type="common">Endomycorrhizal fungus</name>
    <name type="synonym">Glomus mosseae</name>
    <dbReference type="NCBI Taxonomy" id="27381"/>
    <lineage>
        <taxon>Eukaryota</taxon>
        <taxon>Fungi</taxon>
        <taxon>Fungi incertae sedis</taxon>
        <taxon>Mucoromycota</taxon>
        <taxon>Glomeromycotina</taxon>
        <taxon>Glomeromycetes</taxon>
        <taxon>Glomerales</taxon>
        <taxon>Glomeraceae</taxon>
        <taxon>Funneliformis</taxon>
    </lineage>
</organism>
<protein>
    <submittedName>
        <fullName evidence="5">14993_t:CDS:1</fullName>
    </submittedName>
</protein>
<dbReference type="GO" id="GO:0005737">
    <property type="term" value="C:cytoplasm"/>
    <property type="evidence" value="ECO:0007669"/>
    <property type="project" value="UniProtKB-SubCell"/>
</dbReference>
<reference evidence="5" key="1">
    <citation type="submission" date="2021-06" db="EMBL/GenBank/DDBJ databases">
        <authorList>
            <person name="Kallberg Y."/>
            <person name="Tangrot J."/>
            <person name="Rosling A."/>
        </authorList>
    </citation>
    <scope>NUCLEOTIDE SEQUENCE</scope>
    <source>
        <strain evidence="5">87-6 pot B 2015</strain>
    </source>
</reference>
<feature type="non-terminal residue" evidence="5">
    <location>
        <position position="125"/>
    </location>
</feature>
<dbReference type="SUPFAM" id="SSF116907">
    <property type="entry name" value="Hook domain"/>
    <property type="match status" value="1"/>
</dbReference>
<dbReference type="Pfam" id="PF19047">
    <property type="entry name" value="HOOK_N"/>
    <property type="match status" value="1"/>
</dbReference>
<dbReference type="GO" id="GO:0030705">
    <property type="term" value="P:cytoskeleton-dependent intracellular transport"/>
    <property type="evidence" value="ECO:0007669"/>
    <property type="project" value="InterPro"/>
</dbReference>